<feature type="region of interest" description="Disordered" evidence="11">
    <location>
        <begin position="137"/>
        <end position="173"/>
    </location>
</feature>
<dbReference type="STRING" id="1798543.A2898_00190"/>
<keyword evidence="5 7" id="KW-0687">Ribonucleoprotein</keyword>
<protein>
    <recommendedName>
        <fullName evidence="6 7">Large ribosomal subunit protein uL22</fullName>
    </recommendedName>
</protein>
<dbReference type="GO" id="GO:0022625">
    <property type="term" value="C:cytosolic large ribosomal subunit"/>
    <property type="evidence" value="ECO:0007669"/>
    <property type="project" value="TreeGrafter"/>
</dbReference>
<accession>A0A1G2B5A4</accession>
<dbReference type="SUPFAM" id="SSF54843">
    <property type="entry name" value="Ribosomal protein L22"/>
    <property type="match status" value="1"/>
</dbReference>
<dbReference type="InterPro" id="IPR047867">
    <property type="entry name" value="Ribosomal_uL22_bac/org-type"/>
</dbReference>
<sequence length="173" mass="18776">MEASASLSYLRISPRKVRLLGSLIRGMPVEAAKDQLTFALKHAALPLLKLVKSAVANATSTHKMDEASLIVKTVTVDQGPVLKRYRPRAFGRAAEIRKRTSHITIVLTDSSPATAKLPHIIGKAASGPLVEAKDIHHEKRDKLVPKDTAKPKAQPLGKTKRISDTIVPRQGTT</sequence>
<gene>
    <name evidence="7" type="primary">rplV</name>
    <name evidence="12" type="ORF">A2898_00190</name>
</gene>
<dbReference type="GO" id="GO:0003735">
    <property type="term" value="F:structural constituent of ribosome"/>
    <property type="evidence" value="ECO:0007669"/>
    <property type="project" value="InterPro"/>
</dbReference>
<dbReference type="GO" id="GO:0019843">
    <property type="term" value="F:rRNA binding"/>
    <property type="evidence" value="ECO:0007669"/>
    <property type="project" value="UniProtKB-UniRule"/>
</dbReference>
<evidence type="ECO:0000256" key="9">
    <source>
        <dbReference type="RuleBase" id="RU004006"/>
    </source>
</evidence>
<dbReference type="Gene3D" id="3.90.470.10">
    <property type="entry name" value="Ribosomal protein L22/L17"/>
    <property type="match status" value="1"/>
</dbReference>
<comment type="subunit">
    <text evidence="7 9">Part of the 50S ribosomal subunit.</text>
</comment>
<evidence type="ECO:0000256" key="5">
    <source>
        <dbReference type="ARBA" id="ARBA00023274"/>
    </source>
</evidence>
<reference evidence="12 13" key="1">
    <citation type="journal article" date="2016" name="Nat. Commun.">
        <title>Thousands of microbial genomes shed light on interconnected biogeochemical processes in an aquifer system.</title>
        <authorList>
            <person name="Anantharaman K."/>
            <person name="Brown C.T."/>
            <person name="Hug L.A."/>
            <person name="Sharon I."/>
            <person name="Castelle C.J."/>
            <person name="Probst A.J."/>
            <person name="Thomas B.C."/>
            <person name="Singh A."/>
            <person name="Wilkins M.J."/>
            <person name="Karaoz U."/>
            <person name="Brodie E.L."/>
            <person name="Williams K.H."/>
            <person name="Hubbard S.S."/>
            <person name="Banfield J.F."/>
        </authorList>
    </citation>
    <scope>NUCLEOTIDE SEQUENCE [LARGE SCALE GENOMIC DNA]</scope>
</reference>
<dbReference type="PANTHER" id="PTHR13501:SF8">
    <property type="entry name" value="LARGE RIBOSOMAL SUBUNIT PROTEIN UL22M"/>
    <property type="match status" value="1"/>
</dbReference>
<evidence type="ECO:0000256" key="2">
    <source>
        <dbReference type="ARBA" id="ARBA00022730"/>
    </source>
</evidence>
<evidence type="ECO:0000256" key="10">
    <source>
        <dbReference type="RuleBase" id="RU004008"/>
    </source>
</evidence>
<dbReference type="InterPro" id="IPR018260">
    <property type="entry name" value="Ribosomal_uL22_CS"/>
</dbReference>
<evidence type="ECO:0000313" key="13">
    <source>
        <dbReference type="Proteomes" id="UP000179164"/>
    </source>
</evidence>
<comment type="function">
    <text evidence="7 10">This protein binds specifically to 23S rRNA; its binding is stimulated by other ribosomal proteins, e.g., L4, L17, and L20. It is important during the early stages of 50S assembly. It makes multiple contacts with different domains of the 23S rRNA in the assembled 50S subunit and ribosome.</text>
</comment>
<dbReference type="PANTHER" id="PTHR13501">
    <property type="entry name" value="CHLOROPLAST 50S RIBOSOMAL PROTEIN L22-RELATED"/>
    <property type="match status" value="1"/>
</dbReference>
<comment type="caution">
    <text evidence="12">The sequence shown here is derived from an EMBL/GenBank/DDBJ whole genome shotgun (WGS) entry which is preliminary data.</text>
</comment>
<dbReference type="Pfam" id="PF00237">
    <property type="entry name" value="Ribosomal_L22"/>
    <property type="match status" value="1"/>
</dbReference>
<keyword evidence="3 7" id="KW-0694">RNA-binding</keyword>
<dbReference type="HAMAP" id="MF_01331_B">
    <property type="entry name" value="Ribosomal_uL22_B"/>
    <property type="match status" value="1"/>
</dbReference>
<comment type="function">
    <text evidence="7">The globular domain of the protein is located near the polypeptide exit tunnel on the outside of the subunit, while an extended beta-hairpin is found that lines the wall of the exit tunnel in the center of the 70S ribosome.</text>
</comment>
<evidence type="ECO:0000256" key="8">
    <source>
        <dbReference type="RuleBase" id="RU004005"/>
    </source>
</evidence>
<evidence type="ECO:0000256" key="4">
    <source>
        <dbReference type="ARBA" id="ARBA00022980"/>
    </source>
</evidence>
<keyword evidence="2 7" id="KW-0699">rRNA-binding</keyword>
<dbReference type="CDD" id="cd00336">
    <property type="entry name" value="Ribosomal_L22"/>
    <property type="match status" value="1"/>
</dbReference>
<dbReference type="Proteomes" id="UP000179164">
    <property type="component" value="Unassembled WGS sequence"/>
</dbReference>
<proteinExistence type="inferred from homology"/>
<evidence type="ECO:0000256" key="7">
    <source>
        <dbReference type="HAMAP-Rule" id="MF_01331"/>
    </source>
</evidence>
<feature type="compositionally biased region" description="Basic and acidic residues" evidence="11">
    <location>
        <begin position="137"/>
        <end position="150"/>
    </location>
</feature>
<evidence type="ECO:0000256" key="3">
    <source>
        <dbReference type="ARBA" id="ARBA00022884"/>
    </source>
</evidence>
<evidence type="ECO:0000256" key="1">
    <source>
        <dbReference type="ARBA" id="ARBA00009451"/>
    </source>
</evidence>
<dbReference type="GO" id="GO:0006412">
    <property type="term" value="P:translation"/>
    <property type="evidence" value="ECO:0007669"/>
    <property type="project" value="UniProtKB-UniRule"/>
</dbReference>
<dbReference type="AlphaFoldDB" id="A0A1G2B5A4"/>
<dbReference type="InterPro" id="IPR005727">
    <property type="entry name" value="Ribosomal_uL22_bac/chlpt-type"/>
</dbReference>
<dbReference type="NCBIfam" id="TIGR01044">
    <property type="entry name" value="rplV_bact"/>
    <property type="match status" value="1"/>
</dbReference>
<name>A0A1G2B5A4_9BACT</name>
<organism evidence="12 13">
    <name type="scientific">Candidatus Kerfeldbacteria bacterium RIFCSPLOWO2_01_FULL_48_11</name>
    <dbReference type="NCBI Taxonomy" id="1798543"/>
    <lineage>
        <taxon>Bacteria</taxon>
        <taxon>Candidatus Kerfeldiibacteriota</taxon>
    </lineage>
</organism>
<dbReference type="InterPro" id="IPR036394">
    <property type="entry name" value="Ribosomal_uL22_sf"/>
</dbReference>
<evidence type="ECO:0000313" key="12">
    <source>
        <dbReference type="EMBL" id="OGY84374.1"/>
    </source>
</evidence>
<dbReference type="PROSITE" id="PS00464">
    <property type="entry name" value="RIBOSOMAL_L22"/>
    <property type="match status" value="1"/>
</dbReference>
<keyword evidence="4 7" id="KW-0689">Ribosomal protein</keyword>
<comment type="similarity">
    <text evidence="1 7 8">Belongs to the universal ribosomal protein uL22 family.</text>
</comment>
<dbReference type="InterPro" id="IPR001063">
    <property type="entry name" value="Ribosomal_uL22"/>
</dbReference>
<evidence type="ECO:0000256" key="6">
    <source>
        <dbReference type="ARBA" id="ARBA00035207"/>
    </source>
</evidence>
<dbReference type="EMBL" id="MHKE01000008">
    <property type="protein sequence ID" value="OGY84374.1"/>
    <property type="molecule type" value="Genomic_DNA"/>
</dbReference>
<evidence type="ECO:0000256" key="11">
    <source>
        <dbReference type="SAM" id="MobiDB-lite"/>
    </source>
</evidence>